<accession>A0ABD2HX78</accession>
<dbReference type="EMBL" id="JBICCN010000429">
    <property type="protein sequence ID" value="KAL3069390.1"/>
    <property type="molecule type" value="Genomic_DNA"/>
</dbReference>
<organism evidence="1 2">
    <name type="scientific">Heterodera schachtii</name>
    <name type="common">Sugarbeet cyst nematode worm</name>
    <name type="synonym">Tylenchus schachtii</name>
    <dbReference type="NCBI Taxonomy" id="97005"/>
    <lineage>
        <taxon>Eukaryota</taxon>
        <taxon>Metazoa</taxon>
        <taxon>Ecdysozoa</taxon>
        <taxon>Nematoda</taxon>
        <taxon>Chromadorea</taxon>
        <taxon>Rhabditida</taxon>
        <taxon>Tylenchina</taxon>
        <taxon>Tylenchomorpha</taxon>
        <taxon>Tylenchoidea</taxon>
        <taxon>Heteroderidae</taxon>
        <taxon>Heteroderinae</taxon>
        <taxon>Heterodera</taxon>
    </lineage>
</organism>
<reference evidence="1 2" key="1">
    <citation type="submission" date="2024-10" db="EMBL/GenBank/DDBJ databases">
        <authorList>
            <person name="Kim D."/>
        </authorList>
    </citation>
    <scope>NUCLEOTIDE SEQUENCE [LARGE SCALE GENOMIC DNA]</scope>
    <source>
        <strain evidence="1">Taebaek</strain>
    </source>
</reference>
<gene>
    <name evidence="1" type="ORF">niasHS_018115</name>
</gene>
<keyword evidence="2" id="KW-1185">Reference proteome</keyword>
<proteinExistence type="predicted"/>
<dbReference type="Gene3D" id="3.10.20.90">
    <property type="entry name" value="Phosphatidylinositol 3-kinase Catalytic Subunit, Chain A, domain 1"/>
    <property type="match status" value="1"/>
</dbReference>
<name>A0ABD2HX78_HETSC</name>
<dbReference type="SUPFAM" id="SSF54236">
    <property type="entry name" value="Ubiquitin-like"/>
    <property type="match status" value="2"/>
</dbReference>
<evidence type="ECO:0000313" key="1">
    <source>
        <dbReference type="EMBL" id="KAL3069390.1"/>
    </source>
</evidence>
<protein>
    <submittedName>
        <fullName evidence="1">Uncharacterized protein</fullName>
    </submittedName>
</protein>
<dbReference type="InterPro" id="IPR029071">
    <property type="entry name" value="Ubiquitin-like_domsf"/>
</dbReference>
<dbReference type="CDD" id="cd17039">
    <property type="entry name" value="Ubl_ubiquitin_like"/>
    <property type="match status" value="1"/>
</dbReference>
<sequence>MSKIEEKFGISSEEQTLRQNNPYAIVLDPRKRMEDYGIQKGHTIYVSSDEFYITVNHNNDLCRVWVSSTDTGIIVKEKIKAAFEHANDRDCGTIMLKCARGGVSDSGTMAQLGIKNGSFVFMECQKV</sequence>
<comment type="caution">
    <text evidence="1">The sequence shown here is derived from an EMBL/GenBank/DDBJ whole genome shotgun (WGS) entry which is preliminary data.</text>
</comment>
<evidence type="ECO:0000313" key="2">
    <source>
        <dbReference type="Proteomes" id="UP001620645"/>
    </source>
</evidence>
<dbReference type="Proteomes" id="UP001620645">
    <property type="component" value="Unassembled WGS sequence"/>
</dbReference>
<dbReference type="AlphaFoldDB" id="A0ABD2HX78"/>